<keyword evidence="5" id="KW-0067">ATP-binding</keyword>
<evidence type="ECO:0000256" key="7">
    <source>
        <dbReference type="PROSITE-ProRule" id="PRU01330"/>
    </source>
</evidence>
<keyword evidence="3" id="KW-0436">Ligase</keyword>
<dbReference type="GO" id="GO:0004356">
    <property type="term" value="F:glutamine synthetase activity"/>
    <property type="evidence" value="ECO:0007669"/>
    <property type="project" value="InterPro"/>
</dbReference>
<dbReference type="SUPFAM" id="SSF55931">
    <property type="entry name" value="Glutamine synthetase/guanido kinase"/>
    <property type="match status" value="1"/>
</dbReference>
<dbReference type="InterPro" id="IPR008146">
    <property type="entry name" value="Gln_synth_cat_dom"/>
</dbReference>
<dbReference type="Proteomes" id="UP000234271">
    <property type="component" value="Chromosome"/>
</dbReference>
<evidence type="ECO:0000313" key="12">
    <source>
        <dbReference type="Proteomes" id="UP000234271"/>
    </source>
</evidence>
<accession>A0A2N9YAU0</accession>
<dbReference type="InterPro" id="IPR036651">
    <property type="entry name" value="Gln_synt_N_sf"/>
</dbReference>
<dbReference type="GO" id="GO:0005524">
    <property type="term" value="F:ATP binding"/>
    <property type="evidence" value="ECO:0007669"/>
    <property type="project" value="UniProtKB-KW"/>
</dbReference>
<keyword evidence="12" id="KW-1185">Reference proteome</keyword>
<dbReference type="InterPro" id="IPR027303">
    <property type="entry name" value="Gln_synth_gly_rich_site"/>
</dbReference>
<dbReference type="InterPro" id="IPR008147">
    <property type="entry name" value="Gln_synt_N"/>
</dbReference>
<dbReference type="SMART" id="SM01230">
    <property type="entry name" value="Gln-synt_C"/>
    <property type="match status" value="1"/>
</dbReference>
<dbReference type="PROSITE" id="PS00181">
    <property type="entry name" value="GLNA_ATP"/>
    <property type="match status" value="1"/>
</dbReference>
<evidence type="ECO:0000256" key="3">
    <source>
        <dbReference type="ARBA" id="ARBA00022598"/>
    </source>
</evidence>
<dbReference type="PROSITE" id="PS51986">
    <property type="entry name" value="GS_BETA_GRASP"/>
    <property type="match status" value="1"/>
</dbReference>
<dbReference type="Gene3D" id="3.30.590.10">
    <property type="entry name" value="Glutamine synthetase/guanido kinase, catalytic domain"/>
    <property type="match status" value="1"/>
</dbReference>
<comment type="cofactor">
    <cofactor evidence="1">
        <name>Mg(2+)</name>
        <dbReference type="ChEBI" id="CHEBI:18420"/>
    </cofactor>
</comment>
<proteinExistence type="inferred from homology"/>
<evidence type="ECO:0000259" key="9">
    <source>
        <dbReference type="PROSITE" id="PS51986"/>
    </source>
</evidence>
<evidence type="ECO:0000256" key="2">
    <source>
        <dbReference type="ARBA" id="ARBA00009897"/>
    </source>
</evidence>
<reference evidence="12" key="1">
    <citation type="submission" date="2016-12" db="EMBL/GenBank/DDBJ databases">
        <title>Complete Genome Sequence of Beggiatoa leptomitiformis D-401.</title>
        <authorList>
            <person name="Fomenkov A."/>
            <person name="Vincze T."/>
            <person name="Grabovich M."/>
            <person name="Anton B.P."/>
            <person name="Dubinina G."/>
            <person name="Orlova M."/>
            <person name="Belousova E."/>
            <person name="Roberts R.J."/>
        </authorList>
    </citation>
    <scope>NUCLEOTIDE SEQUENCE [LARGE SCALE GENOMIC DNA]</scope>
    <source>
        <strain evidence="12">D-401</strain>
    </source>
</reference>
<evidence type="ECO:0000256" key="8">
    <source>
        <dbReference type="RuleBase" id="RU000384"/>
    </source>
</evidence>
<protein>
    <submittedName>
        <fullName evidence="11">Glutamine synthetase</fullName>
    </submittedName>
</protein>
<dbReference type="EMBL" id="CP018889">
    <property type="protein sequence ID" value="AUI67583.2"/>
    <property type="molecule type" value="Genomic_DNA"/>
</dbReference>
<evidence type="ECO:0000256" key="5">
    <source>
        <dbReference type="ARBA" id="ARBA00022840"/>
    </source>
</evidence>
<dbReference type="STRING" id="288004.AL038_04035"/>
<evidence type="ECO:0000256" key="6">
    <source>
        <dbReference type="ARBA" id="ARBA00022842"/>
    </source>
</evidence>
<dbReference type="SUPFAM" id="SSF54368">
    <property type="entry name" value="Glutamine synthetase, N-terminal domain"/>
    <property type="match status" value="1"/>
</dbReference>
<evidence type="ECO:0000256" key="4">
    <source>
        <dbReference type="ARBA" id="ARBA00022741"/>
    </source>
</evidence>
<dbReference type="PANTHER" id="PTHR43785:SF3">
    <property type="entry name" value="GS CATALYTIC DOMAIN-CONTAINING PROTEIN"/>
    <property type="match status" value="1"/>
</dbReference>
<dbReference type="AlphaFoldDB" id="A0A2N9YAU0"/>
<gene>
    <name evidence="11" type="ORF">BLE401_01975</name>
</gene>
<dbReference type="PANTHER" id="PTHR43785">
    <property type="entry name" value="GAMMA-GLUTAMYLPUTRESCINE SYNTHETASE"/>
    <property type="match status" value="1"/>
</dbReference>
<dbReference type="PROSITE" id="PS51987">
    <property type="entry name" value="GS_CATALYTIC"/>
    <property type="match status" value="1"/>
</dbReference>
<organism evidence="11 12">
    <name type="scientific">Beggiatoa leptomitoformis</name>
    <dbReference type="NCBI Taxonomy" id="288004"/>
    <lineage>
        <taxon>Bacteria</taxon>
        <taxon>Pseudomonadati</taxon>
        <taxon>Pseudomonadota</taxon>
        <taxon>Gammaproteobacteria</taxon>
        <taxon>Thiotrichales</taxon>
        <taxon>Thiotrichaceae</taxon>
        <taxon>Beggiatoa</taxon>
    </lineage>
</organism>
<keyword evidence="4" id="KW-0547">Nucleotide-binding</keyword>
<dbReference type="GO" id="GO:0006542">
    <property type="term" value="P:glutamine biosynthetic process"/>
    <property type="evidence" value="ECO:0007669"/>
    <property type="project" value="InterPro"/>
</dbReference>
<feature type="domain" description="GS beta-grasp" evidence="9">
    <location>
        <begin position="25"/>
        <end position="117"/>
    </location>
</feature>
<comment type="similarity">
    <text evidence="2 7 8">Belongs to the glutamine synthetase family.</text>
</comment>
<dbReference type="Gene3D" id="3.10.20.70">
    <property type="entry name" value="Glutamine synthetase, N-terminal domain"/>
    <property type="match status" value="1"/>
</dbReference>
<dbReference type="InterPro" id="IPR014746">
    <property type="entry name" value="Gln_synth/guanido_kin_cat_dom"/>
</dbReference>
<dbReference type="Pfam" id="PF00120">
    <property type="entry name" value="Gln-synt_C"/>
    <property type="match status" value="1"/>
</dbReference>
<feature type="domain" description="GS catalytic" evidence="10">
    <location>
        <begin position="124"/>
        <end position="460"/>
    </location>
</feature>
<dbReference type="GO" id="GO:0006598">
    <property type="term" value="P:polyamine catabolic process"/>
    <property type="evidence" value="ECO:0007669"/>
    <property type="project" value="TreeGrafter"/>
</dbReference>
<evidence type="ECO:0000256" key="1">
    <source>
        <dbReference type="ARBA" id="ARBA00001946"/>
    </source>
</evidence>
<sequence length="460" mass="52638">MPTFFHHTPHQFMSFDYLKEWLETRHITEVECLVPDISGVARGKIIPASKFCKEEGMRLPEIIFIQTITGDYPEDESAIDPAEIDMILQPDPSTIRLVPWATEPTAQVIHDCFYRDGSEVDLAPRTVLKRVLKRYDEQGWKPIIAPELEFFLVKKNIDPDYSLEPPIGRSGRPERARQAYGIDAVNEFDPLFEEIYDFCEAQELNIDTLIHEAGAAQMEINFLHGDPLELADQVFLFKRTVREAAMRHDIYATFMAKPMEKEAGSAMHIHQSLVDKETGVNLFSNDKPEMTDLFLSHIAGLQTYLPSAMSFLAPNVNSYRRIARYNSAPINVQWGYDNRTVGLRVPYSDPKSRRIENRVAGADTNPYIVFAASLACGYLGMMQGLKPRPAIEGSAYDMPYELPRNLEESLRFLSEPESIPLREILGERFVKAYRAIKLKEYETFLAVISSWERDFLLLNV</sequence>
<dbReference type="FunFam" id="3.30.590.10:FF:000005">
    <property type="entry name" value="Probable glutamine synthetase"/>
    <property type="match status" value="1"/>
</dbReference>
<name>A0A2N9YAU0_9GAMM</name>
<evidence type="ECO:0000313" key="11">
    <source>
        <dbReference type="EMBL" id="AUI67583.2"/>
    </source>
</evidence>
<dbReference type="RefSeq" id="WP_101539099.1">
    <property type="nucleotide sequence ID" value="NZ_CP012373.2"/>
</dbReference>
<keyword evidence="6" id="KW-0460">Magnesium</keyword>
<evidence type="ECO:0000259" key="10">
    <source>
        <dbReference type="PROSITE" id="PS51987"/>
    </source>
</evidence>